<dbReference type="Pfam" id="PF00293">
    <property type="entry name" value="NUDIX"/>
    <property type="match status" value="1"/>
</dbReference>
<evidence type="ECO:0000256" key="2">
    <source>
        <dbReference type="SAM" id="MobiDB-lite"/>
    </source>
</evidence>
<dbReference type="InterPro" id="IPR015797">
    <property type="entry name" value="NUDIX_hydrolase-like_dom_sf"/>
</dbReference>
<keyword evidence="1 4" id="KW-0378">Hydrolase</keyword>
<organism evidence="4 5">
    <name type="scientific">Polymorphospora rubra</name>
    <dbReference type="NCBI Taxonomy" id="338584"/>
    <lineage>
        <taxon>Bacteria</taxon>
        <taxon>Bacillati</taxon>
        <taxon>Actinomycetota</taxon>
        <taxon>Actinomycetes</taxon>
        <taxon>Micromonosporales</taxon>
        <taxon>Micromonosporaceae</taxon>
        <taxon>Polymorphospora</taxon>
    </lineage>
</organism>
<dbReference type="PROSITE" id="PS51462">
    <property type="entry name" value="NUDIX"/>
    <property type="match status" value="1"/>
</dbReference>
<dbReference type="SUPFAM" id="SSF55811">
    <property type="entry name" value="Nudix"/>
    <property type="match status" value="1"/>
</dbReference>
<dbReference type="Gene3D" id="1.10.10.10">
    <property type="entry name" value="Winged helix-like DNA-binding domain superfamily/Winged helix DNA-binding domain"/>
    <property type="match status" value="1"/>
</dbReference>
<accession>A0A810N9W3</accession>
<evidence type="ECO:0000313" key="4">
    <source>
        <dbReference type="EMBL" id="BCJ68135.1"/>
    </source>
</evidence>
<proteinExistence type="predicted"/>
<dbReference type="Pfam" id="PF21906">
    <property type="entry name" value="WHD_NrtR"/>
    <property type="match status" value="1"/>
</dbReference>
<dbReference type="GO" id="GO:0016787">
    <property type="term" value="F:hydrolase activity"/>
    <property type="evidence" value="ECO:0007669"/>
    <property type="project" value="UniProtKB-KW"/>
</dbReference>
<dbReference type="KEGG" id="pry:Prubr_51560"/>
<dbReference type="AlphaFoldDB" id="A0A810N9W3"/>
<dbReference type="Gene3D" id="3.90.79.10">
    <property type="entry name" value="Nucleoside Triphosphate Pyrophosphohydrolase"/>
    <property type="match status" value="1"/>
</dbReference>
<dbReference type="InterPro" id="IPR054105">
    <property type="entry name" value="WHD_NrtR"/>
</dbReference>
<protein>
    <submittedName>
        <fullName evidence="4">NUDIX hydrolase</fullName>
    </submittedName>
</protein>
<dbReference type="CDD" id="cd18873">
    <property type="entry name" value="NUDIX_NadM_like"/>
    <property type="match status" value="1"/>
</dbReference>
<dbReference type="PROSITE" id="PS00893">
    <property type="entry name" value="NUDIX_BOX"/>
    <property type="match status" value="1"/>
</dbReference>
<dbReference type="InterPro" id="IPR036388">
    <property type="entry name" value="WH-like_DNA-bd_sf"/>
</dbReference>
<dbReference type="InterPro" id="IPR020084">
    <property type="entry name" value="NUDIX_hydrolase_CS"/>
</dbReference>
<dbReference type="EMBL" id="AP023359">
    <property type="protein sequence ID" value="BCJ68135.1"/>
    <property type="molecule type" value="Genomic_DNA"/>
</dbReference>
<dbReference type="InterPro" id="IPR036390">
    <property type="entry name" value="WH_DNA-bd_sf"/>
</dbReference>
<evidence type="ECO:0000259" key="3">
    <source>
        <dbReference type="PROSITE" id="PS51462"/>
    </source>
</evidence>
<sequence>MRSRRPTTFQIAVDLVILTVRDARLAVLLIERGNDPYRGQLALPGGFLRDGEDLPDAAERELREETGLHGLSPHLEQVGSYATPGRDPRGAIASVAYLAILPDLPVPVAGTDAAAAGWYAIDTRPLAFDHDRILRDAVERARTRLENTPLAAAFCREPFTIGDLRAVYEAVWGVPLDPRNFHRKVTGLSGFVTSTGETRHPPTGRPANLYRRGPAATLYPPLQRPNAASPPTV</sequence>
<dbReference type="PANTHER" id="PTHR43736">
    <property type="entry name" value="ADP-RIBOSE PYROPHOSPHATASE"/>
    <property type="match status" value="1"/>
</dbReference>
<reference evidence="4" key="1">
    <citation type="submission" date="2020-08" db="EMBL/GenBank/DDBJ databases">
        <title>Whole genome shotgun sequence of Polymorphospora rubra NBRC 101157.</title>
        <authorList>
            <person name="Komaki H."/>
            <person name="Tamura T."/>
        </authorList>
    </citation>
    <scope>NUCLEOTIDE SEQUENCE</scope>
    <source>
        <strain evidence="4">NBRC 101157</strain>
    </source>
</reference>
<dbReference type="RefSeq" id="WP_212817426.1">
    <property type="nucleotide sequence ID" value="NZ_AP023359.1"/>
</dbReference>
<name>A0A810N9W3_9ACTN</name>
<keyword evidence="5" id="KW-1185">Reference proteome</keyword>
<feature type="domain" description="Nudix hydrolase" evidence="3">
    <location>
        <begin position="8"/>
        <end position="142"/>
    </location>
</feature>
<feature type="region of interest" description="Disordered" evidence="2">
    <location>
        <begin position="192"/>
        <end position="233"/>
    </location>
</feature>
<evidence type="ECO:0000313" key="5">
    <source>
        <dbReference type="Proteomes" id="UP000680866"/>
    </source>
</evidence>
<gene>
    <name evidence="4" type="ORF">Prubr_51560</name>
</gene>
<dbReference type="SUPFAM" id="SSF46785">
    <property type="entry name" value="Winged helix' DNA-binding domain"/>
    <property type="match status" value="1"/>
</dbReference>
<dbReference type="Proteomes" id="UP000680866">
    <property type="component" value="Chromosome"/>
</dbReference>
<dbReference type="PANTHER" id="PTHR43736:SF4">
    <property type="entry name" value="SLR1690 PROTEIN"/>
    <property type="match status" value="1"/>
</dbReference>
<evidence type="ECO:0000256" key="1">
    <source>
        <dbReference type="ARBA" id="ARBA00022801"/>
    </source>
</evidence>
<dbReference type="InterPro" id="IPR000086">
    <property type="entry name" value="NUDIX_hydrolase_dom"/>
</dbReference>